<dbReference type="RefSeq" id="XP_040645033.1">
    <property type="nucleotide sequence ID" value="XM_040793066.1"/>
</dbReference>
<proteinExistence type="predicted"/>
<dbReference type="Proteomes" id="UP000070168">
    <property type="component" value="Unassembled WGS sequence"/>
</dbReference>
<comment type="caution">
    <text evidence="2">The sequence shown here is derived from an EMBL/GenBank/DDBJ whole genome shotgun (WGS) entry which is preliminary data.</text>
</comment>
<organism evidence="2 3">
    <name type="scientific">Penicillium patulum</name>
    <name type="common">Penicillium griseofulvum</name>
    <dbReference type="NCBI Taxonomy" id="5078"/>
    <lineage>
        <taxon>Eukaryota</taxon>
        <taxon>Fungi</taxon>
        <taxon>Dikarya</taxon>
        <taxon>Ascomycota</taxon>
        <taxon>Pezizomycotina</taxon>
        <taxon>Eurotiomycetes</taxon>
        <taxon>Eurotiomycetidae</taxon>
        <taxon>Eurotiales</taxon>
        <taxon>Aspergillaceae</taxon>
        <taxon>Penicillium</taxon>
    </lineage>
</organism>
<dbReference type="OrthoDB" id="4362041at2759"/>
<evidence type="ECO:0000313" key="2">
    <source>
        <dbReference type="EMBL" id="KXG46497.1"/>
    </source>
</evidence>
<dbReference type="GeneID" id="63708366"/>
<sequence>MPVFTIVHRVLPPLLWKRRSLKGKSREIINEKNPSSITPHHETINETIMHRDVHTHVHIAVNTKTLENTADSTSESRRYSSRPTQAQLARAVSWASIRSRDRWTEEQEKELLRAQRQLGRCQKAWSSEQEVWLSYVQALSEEKEAHAGFLSMRHRQETEEQHQFRKAWKRRRSSSDEESAGETVNRIGKLRRLQRSVSSSGRLGMGSAVLAVEA</sequence>
<gene>
    <name evidence="2" type="ORF">PGRI_053530</name>
</gene>
<protein>
    <submittedName>
        <fullName evidence="2">Uncharacterized protein</fullName>
    </submittedName>
</protein>
<reference evidence="2 3" key="1">
    <citation type="journal article" date="2016" name="BMC Genomics">
        <title>Genome sequencing and secondary metabolism of the postharvest pathogen Penicillium griseofulvum.</title>
        <authorList>
            <person name="Banani H."/>
            <person name="Marcet-Houben M."/>
            <person name="Ballester A.R."/>
            <person name="Abbruscato P."/>
            <person name="Gonzalez-Candelas L."/>
            <person name="Gabaldon T."/>
            <person name="Spadaro D."/>
        </authorList>
    </citation>
    <scope>NUCLEOTIDE SEQUENCE [LARGE SCALE GENOMIC DNA]</scope>
    <source>
        <strain evidence="2 3">PG3</strain>
    </source>
</reference>
<name>A0A135LBZ4_PENPA</name>
<accession>A0A135LBZ4</accession>
<feature type="region of interest" description="Disordered" evidence="1">
    <location>
        <begin position="164"/>
        <end position="184"/>
    </location>
</feature>
<dbReference type="OMA" id="IRSRDRW"/>
<evidence type="ECO:0000313" key="3">
    <source>
        <dbReference type="Proteomes" id="UP000070168"/>
    </source>
</evidence>
<feature type="region of interest" description="Disordered" evidence="1">
    <location>
        <begin position="65"/>
        <end position="84"/>
    </location>
</feature>
<dbReference type="AlphaFoldDB" id="A0A135LBZ4"/>
<dbReference type="EMBL" id="LHQR01000069">
    <property type="protein sequence ID" value="KXG46497.1"/>
    <property type="molecule type" value="Genomic_DNA"/>
</dbReference>
<evidence type="ECO:0000256" key="1">
    <source>
        <dbReference type="SAM" id="MobiDB-lite"/>
    </source>
</evidence>
<keyword evidence="3" id="KW-1185">Reference proteome</keyword>